<evidence type="ECO:0000313" key="2">
    <source>
        <dbReference type="Proteomes" id="UP001146120"/>
    </source>
</evidence>
<accession>A0AAV2YZ62</accession>
<gene>
    <name evidence="1" type="ORF">N0F65_005740</name>
</gene>
<evidence type="ECO:0000313" key="1">
    <source>
        <dbReference type="EMBL" id="DAZ98556.1"/>
    </source>
</evidence>
<comment type="caution">
    <text evidence="1">The sequence shown here is derived from an EMBL/GenBank/DDBJ whole genome shotgun (WGS) entry which is preliminary data.</text>
</comment>
<dbReference type="EMBL" id="DAKRPA010000103">
    <property type="protein sequence ID" value="DAZ98556.1"/>
    <property type="molecule type" value="Genomic_DNA"/>
</dbReference>
<dbReference type="Proteomes" id="UP001146120">
    <property type="component" value="Unassembled WGS sequence"/>
</dbReference>
<keyword evidence="2" id="KW-1185">Reference proteome</keyword>
<dbReference type="AlphaFoldDB" id="A0AAV2YZ62"/>
<reference evidence="1" key="2">
    <citation type="journal article" date="2023" name="Microbiol Resour">
        <title>Decontamination and Annotation of the Draft Genome Sequence of the Oomycete Lagenidium giganteum ARSEF 373.</title>
        <authorList>
            <person name="Morgan W.R."/>
            <person name="Tartar A."/>
        </authorList>
    </citation>
    <scope>NUCLEOTIDE SEQUENCE</scope>
    <source>
        <strain evidence="1">ARSEF 373</strain>
    </source>
</reference>
<sequence>MLARLPPVSALTKLQEPPYEEVLDDVKRGDINDVVLLRSEAELSELKTSSVMDMPVPDEKAIAAFKARFDVRCRSAILKTPSDRYFDLVKRFLRTCMSATLQRDFRQSGVSVMRLI</sequence>
<protein>
    <recommendedName>
        <fullName evidence="3">Reverse transcriptase</fullName>
    </recommendedName>
</protein>
<proteinExistence type="predicted"/>
<evidence type="ECO:0008006" key="3">
    <source>
        <dbReference type="Google" id="ProtNLM"/>
    </source>
</evidence>
<organism evidence="1 2">
    <name type="scientific">Lagenidium giganteum</name>
    <dbReference type="NCBI Taxonomy" id="4803"/>
    <lineage>
        <taxon>Eukaryota</taxon>
        <taxon>Sar</taxon>
        <taxon>Stramenopiles</taxon>
        <taxon>Oomycota</taxon>
        <taxon>Peronosporomycetes</taxon>
        <taxon>Pythiales</taxon>
        <taxon>Pythiaceae</taxon>
    </lineage>
</organism>
<name>A0AAV2YZ62_9STRA</name>
<reference evidence="1" key="1">
    <citation type="submission" date="2022-11" db="EMBL/GenBank/DDBJ databases">
        <authorList>
            <person name="Morgan W.R."/>
            <person name="Tartar A."/>
        </authorList>
    </citation>
    <scope>NUCLEOTIDE SEQUENCE</scope>
    <source>
        <strain evidence="1">ARSEF 373</strain>
    </source>
</reference>